<dbReference type="Proteomes" id="UP000253951">
    <property type="component" value="Chromosome"/>
</dbReference>
<sequence>MKKRIFSLSLLAMASTTFIGCSNNDDSADTNTNGVLYTEVLTDLTTDVITATYNDLNEKALALRTAVSTLSTETTEENFNAARTAWSATRAPWEESEGFLYGPVDTGGIDPAMDTWPVDVSSMNAILNSGQPITPEVIATNNEARGFHLIEFLLWGENGDKTVEQMTERQLEYLVAAAADLQSNTQTLYDGWKADGGNFGSNFINAGVSSNLYPSQKAALEEVIEGIIIISDEVANGKIEDPLNSEGGTPNAQFEESRFSNNSKLDFANNIRSIQNIYMGDFNGVDGAGLTDIVALTNPTLDADIKAKITAAITAIENIPGTFTDAIYNNRESVSVAQQRVSELLAVLQGNLKPYVNSL</sequence>
<evidence type="ECO:0000256" key="3">
    <source>
        <dbReference type="SAM" id="SignalP"/>
    </source>
</evidence>
<evidence type="ECO:0000313" key="6">
    <source>
        <dbReference type="Proteomes" id="UP000253951"/>
    </source>
</evidence>
<feature type="signal peptide" evidence="3">
    <location>
        <begin position="1"/>
        <end position="19"/>
    </location>
</feature>
<comment type="subcellular location">
    <subcellularLocation>
        <location evidence="1">Cell envelope</location>
    </subcellularLocation>
</comment>
<gene>
    <name evidence="5" type="ORF">DVK85_12500</name>
</gene>
<dbReference type="GO" id="GO:0030313">
    <property type="term" value="C:cell envelope"/>
    <property type="evidence" value="ECO:0007669"/>
    <property type="project" value="UniProtKB-SubCell"/>
</dbReference>
<dbReference type="InterPro" id="IPR038352">
    <property type="entry name" value="Imelysin_sf"/>
</dbReference>
<evidence type="ECO:0000259" key="4">
    <source>
        <dbReference type="Pfam" id="PF09375"/>
    </source>
</evidence>
<reference evidence="5 6" key="1">
    <citation type="submission" date="2018-07" db="EMBL/GenBank/DDBJ databases">
        <title>Complete genome sequence of Flavobacterium arcticum type strain SM1502T.</title>
        <authorList>
            <person name="Li Y."/>
            <person name="Li D.-D."/>
        </authorList>
    </citation>
    <scope>NUCLEOTIDE SEQUENCE [LARGE SCALE GENOMIC DNA]</scope>
    <source>
        <strain evidence="5 6">SM1502</strain>
    </source>
</reference>
<dbReference type="Gene3D" id="1.20.1420.20">
    <property type="entry name" value="M75 peptidase, HXXE motif"/>
    <property type="match status" value="1"/>
</dbReference>
<feature type="domain" description="Imelysin-like" evidence="4">
    <location>
        <begin position="49"/>
        <end position="347"/>
    </location>
</feature>
<dbReference type="Pfam" id="PF09375">
    <property type="entry name" value="Peptidase_M75"/>
    <property type="match status" value="1"/>
</dbReference>
<dbReference type="InterPro" id="IPR034982">
    <property type="entry name" value="Imelysin-like_IrpA"/>
</dbReference>
<keyword evidence="2 3" id="KW-0732">Signal</keyword>
<evidence type="ECO:0000256" key="2">
    <source>
        <dbReference type="ARBA" id="ARBA00022729"/>
    </source>
</evidence>
<evidence type="ECO:0000313" key="5">
    <source>
        <dbReference type="EMBL" id="AXG75006.1"/>
    </source>
</evidence>
<protein>
    <submittedName>
        <fullName evidence="5">Imelysin</fullName>
    </submittedName>
</protein>
<dbReference type="OrthoDB" id="9764688at2"/>
<dbReference type="AlphaFoldDB" id="A0A345HEJ6"/>
<organism evidence="5 6">
    <name type="scientific">Flavobacterium arcticum</name>
    <dbReference type="NCBI Taxonomy" id="1784713"/>
    <lineage>
        <taxon>Bacteria</taxon>
        <taxon>Pseudomonadati</taxon>
        <taxon>Bacteroidota</taxon>
        <taxon>Flavobacteriia</taxon>
        <taxon>Flavobacteriales</taxon>
        <taxon>Flavobacteriaceae</taxon>
        <taxon>Flavobacterium</taxon>
    </lineage>
</organism>
<dbReference type="PROSITE" id="PS51257">
    <property type="entry name" value="PROKAR_LIPOPROTEIN"/>
    <property type="match status" value="1"/>
</dbReference>
<proteinExistence type="predicted"/>
<name>A0A345HEJ6_9FLAO</name>
<dbReference type="EMBL" id="CP031188">
    <property type="protein sequence ID" value="AXG75006.1"/>
    <property type="molecule type" value="Genomic_DNA"/>
</dbReference>
<keyword evidence="6" id="KW-1185">Reference proteome</keyword>
<dbReference type="CDD" id="cd14658">
    <property type="entry name" value="Imelysin-like_IrpA"/>
    <property type="match status" value="1"/>
</dbReference>
<accession>A0A345HEJ6</accession>
<feature type="chain" id="PRO_5016674488" evidence="3">
    <location>
        <begin position="20"/>
        <end position="359"/>
    </location>
</feature>
<dbReference type="RefSeq" id="WP_114678764.1">
    <property type="nucleotide sequence ID" value="NZ_CP031188.1"/>
</dbReference>
<evidence type="ECO:0000256" key="1">
    <source>
        <dbReference type="ARBA" id="ARBA00004196"/>
    </source>
</evidence>
<dbReference type="KEGG" id="fat:DVK85_12500"/>
<dbReference type="InterPro" id="IPR018976">
    <property type="entry name" value="Imelysin-like"/>
</dbReference>